<dbReference type="RefSeq" id="WP_132014757.1">
    <property type="nucleotide sequence ID" value="NZ_SLUN01000015.1"/>
</dbReference>
<gene>
    <name evidence="6" type="ORF">EDC14_101560</name>
</gene>
<dbReference type="SUPFAM" id="SSF51998">
    <property type="entry name" value="PFL-like glycyl radical enzymes"/>
    <property type="match status" value="1"/>
</dbReference>
<evidence type="ECO:0000313" key="6">
    <source>
        <dbReference type="EMBL" id="TCL66517.1"/>
    </source>
</evidence>
<keyword evidence="7" id="KW-1185">Reference proteome</keyword>
<dbReference type="PANTHER" id="PTHR43641:SF2">
    <property type="entry name" value="DEHYDRATASE YBIW-RELATED"/>
    <property type="match status" value="1"/>
</dbReference>
<feature type="domain" description="PFL" evidence="5">
    <location>
        <begin position="1"/>
        <end position="605"/>
    </location>
</feature>
<keyword evidence="1 3" id="KW-0556">Organic radical</keyword>
<sequence length="731" mass="82391">MKDFIVKNYLNQIPADRRLSYDERLTVLRERKIAQTEEKVRREGGLNEDDYGRIVAPADFQWSILPNHPDGSFYGYRGWAENFAALLSKHPIYVDPLDAFSGKWIFFLSRLKGPIWPPEFDYSHLQPAFDRYNIICGIGSDAHFAPDYRIGLELGWGGLLEKLRHYQALHGPEHQPFYEAEQQTIRAVQTWIRRTNRVIRELAAIERHPQLRKNLQEMYEVNEWVVEKPPRTLREACQWLCWFNMASRTYNRDGAGGQLDELLRPYYTRDLAAGLIDDDAARFYLACLLLNDTHYYQLGGPDPDGRDLTSRISYLILEAAHQINTSCNLTIRVHDGLDPQFFLKSVEYLFTNKNGWPRYSGDKALVEGFTRCGFPAELARQRIAVGCNWMSLPGLEYTMNDLVKVNTAKVFEVAFQELMATVAQPTVAKLWELFAKHLRLAVEATARGIAFHLEHQADNEPELMLNLLSHGPVEKGLDVAAGGAQFYNMAIDGAGIAVVADSFAALETWIEQEAKISWSGLAGQLRADYAGVEGEYIRRMMQRAPRYGEGDSAGDAWGWRISALFTDLVREQNGHYPYNFIPGWFSWANTIDFGKAVGATPNGRRAGEPINHGANPLPGFRKDGAVTALANTVAAIQPAYGNTAPIQLELDPKLAGDAESVQKIADLIRAIFDNGATLLNINIIDKAKILAAHQDPSQYPDLVVRVTGFTAYFAMLSPDFRQLVVDRIIES</sequence>
<dbReference type="OrthoDB" id="9803969at2"/>
<dbReference type="PROSITE" id="PS51554">
    <property type="entry name" value="PFL"/>
    <property type="match status" value="1"/>
</dbReference>
<evidence type="ECO:0000256" key="2">
    <source>
        <dbReference type="ARBA" id="ARBA00023239"/>
    </source>
</evidence>
<accession>A0A4V2QE31</accession>
<comment type="caution">
    <text evidence="6">The sequence shown here is derived from an EMBL/GenBank/DDBJ whole genome shotgun (WGS) entry which is preliminary data.</text>
</comment>
<dbReference type="InterPro" id="IPR004184">
    <property type="entry name" value="PFL_dom"/>
</dbReference>
<organism evidence="6 7">
    <name type="scientific">Hydrogenispora ethanolica</name>
    <dbReference type="NCBI Taxonomy" id="1082276"/>
    <lineage>
        <taxon>Bacteria</taxon>
        <taxon>Bacillati</taxon>
        <taxon>Bacillota</taxon>
        <taxon>Hydrogenispora</taxon>
    </lineage>
</organism>
<keyword evidence="6" id="KW-0808">Transferase</keyword>
<dbReference type="PANTHER" id="PTHR43641">
    <property type="entry name" value="FORMATE ACETYLTRANSFERASE 3-RELATED"/>
    <property type="match status" value="1"/>
</dbReference>
<feature type="modified residue" description="Glycine radical" evidence="3">
    <location>
        <position position="708"/>
    </location>
</feature>
<dbReference type="GO" id="GO:0016740">
    <property type="term" value="F:transferase activity"/>
    <property type="evidence" value="ECO:0007669"/>
    <property type="project" value="UniProtKB-KW"/>
</dbReference>
<evidence type="ECO:0000259" key="5">
    <source>
        <dbReference type="PROSITE" id="PS51554"/>
    </source>
</evidence>
<dbReference type="Gene3D" id="3.20.70.20">
    <property type="match status" value="1"/>
</dbReference>
<dbReference type="Proteomes" id="UP000295008">
    <property type="component" value="Unassembled WGS sequence"/>
</dbReference>
<protein>
    <submittedName>
        <fullName evidence="6">Formate C-acetyltransferase</fullName>
    </submittedName>
</protein>
<evidence type="ECO:0000313" key="7">
    <source>
        <dbReference type="Proteomes" id="UP000295008"/>
    </source>
</evidence>
<keyword evidence="2" id="KW-0456">Lyase</keyword>
<evidence type="ECO:0000259" key="4">
    <source>
        <dbReference type="PROSITE" id="PS51149"/>
    </source>
</evidence>
<dbReference type="Pfam" id="PF01228">
    <property type="entry name" value="Gly_radical"/>
    <property type="match status" value="1"/>
</dbReference>
<reference evidence="6 7" key="1">
    <citation type="submission" date="2019-03" db="EMBL/GenBank/DDBJ databases">
        <title>Genomic Encyclopedia of Type Strains, Phase IV (KMG-IV): sequencing the most valuable type-strain genomes for metagenomic binning, comparative biology and taxonomic classification.</title>
        <authorList>
            <person name="Goeker M."/>
        </authorList>
    </citation>
    <scope>NUCLEOTIDE SEQUENCE [LARGE SCALE GENOMIC DNA]</scope>
    <source>
        <strain evidence="6 7">LX-B</strain>
    </source>
</reference>
<dbReference type="PROSITE" id="PS51149">
    <property type="entry name" value="GLY_RADICAL_2"/>
    <property type="match status" value="1"/>
</dbReference>
<dbReference type="AlphaFoldDB" id="A0A4V2QE31"/>
<dbReference type="EMBL" id="SLUN01000015">
    <property type="protein sequence ID" value="TCL66517.1"/>
    <property type="molecule type" value="Genomic_DNA"/>
</dbReference>
<name>A0A4V2QE31_HYDET</name>
<dbReference type="GO" id="GO:0016829">
    <property type="term" value="F:lyase activity"/>
    <property type="evidence" value="ECO:0007669"/>
    <property type="project" value="UniProtKB-KW"/>
</dbReference>
<evidence type="ECO:0000256" key="3">
    <source>
        <dbReference type="PROSITE-ProRule" id="PRU00493"/>
    </source>
</evidence>
<dbReference type="InterPro" id="IPR001150">
    <property type="entry name" value="Gly_radical"/>
</dbReference>
<dbReference type="Pfam" id="PF02901">
    <property type="entry name" value="PFL-like"/>
    <property type="match status" value="1"/>
</dbReference>
<feature type="domain" description="Glycine radical" evidence="4">
    <location>
        <begin position="612"/>
        <end position="731"/>
    </location>
</feature>
<dbReference type="GO" id="GO:0005829">
    <property type="term" value="C:cytosol"/>
    <property type="evidence" value="ECO:0007669"/>
    <property type="project" value="TreeGrafter"/>
</dbReference>
<dbReference type="InterPro" id="IPR051215">
    <property type="entry name" value="GRE"/>
</dbReference>
<proteinExistence type="predicted"/>
<evidence type="ECO:0000256" key="1">
    <source>
        <dbReference type="ARBA" id="ARBA00022818"/>
    </source>
</evidence>